<feature type="domain" description="Cyclin C-terminal" evidence="6">
    <location>
        <begin position="271"/>
        <end position="389"/>
    </location>
</feature>
<feature type="domain" description="Cyclin-like" evidence="5">
    <location>
        <begin position="177"/>
        <end position="262"/>
    </location>
</feature>
<keyword evidence="2 4" id="KW-0195">Cyclin</keyword>
<evidence type="ECO:0000256" key="4">
    <source>
        <dbReference type="RuleBase" id="RU000383"/>
    </source>
</evidence>
<name>A0ABD6EF84_9BILA</name>
<dbReference type="InterPro" id="IPR036915">
    <property type="entry name" value="Cyclin-like_sf"/>
</dbReference>
<dbReference type="Pfam" id="PF00134">
    <property type="entry name" value="Cyclin_N"/>
    <property type="match status" value="1"/>
</dbReference>
<keyword evidence="8" id="KW-1185">Reference proteome</keyword>
<keyword evidence="1" id="KW-0132">Cell division</keyword>
<dbReference type="FunFam" id="1.10.472.10:FF:000001">
    <property type="entry name" value="G2/mitotic-specific cyclin"/>
    <property type="match status" value="1"/>
</dbReference>
<evidence type="ECO:0008006" key="9">
    <source>
        <dbReference type="Google" id="ProtNLM"/>
    </source>
</evidence>
<organism evidence="7 8">
    <name type="scientific">Gnathostoma spinigerum</name>
    <dbReference type="NCBI Taxonomy" id="75299"/>
    <lineage>
        <taxon>Eukaryota</taxon>
        <taxon>Metazoa</taxon>
        <taxon>Ecdysozoa</taxon>
        <taxon>Nematoda</taxon>
        <taxon>Chromadorea</taxon>
        <taxon>Rhabditida</taxon>
        <taxon>Spirurina</taxon>
        <taxon>Gnathostomatomorpha</taxon>
        <taxon>Gnathostomatoidea</taxon>
        <taxon>Gnathostomatidae</taxon>
        <taxon>Gnathostoma</taxon>
    </lineage>
</organism>
<evidence type="ECO:0000313" key="8">
    <source>
        <dbReference type="Proteomes" id="UP001608902"/>
    </source>
</evidence>
<dbReference type="GO" id="GO:0051301">
    <property type="term" value="P:cell division"/>
    <property type="evidence" value="ECO:0007669"/>
    <property type="project" value="UniProtKB-KW"/>
</dbReference>
<dbReference type="PANTHER" id="PTHR10177">
    <property type="entry name" value="CYCLINS"/>
    <property type="match status" value="1"/>
</dbReference>
<accession>A0ABD6EF84</accession>
<evidence type="ECO:0000313" key="7">
    <source>
        <dbReference type="EMBL" id="MFH4976076.1"/>
    </source>
</evidence>
<evidence type="ECO:0000256" key="3">
    <source>
        <dbReference type="ARBA" id="ARBA00023306"/>
    </source>
</evidence>
<dbReference type="EMBL" id="JBGFUD010001296">
    <property type="protein sequence ID" value="MFH4976076.1"/>
    <property type="molecule type" value="Genomic_DNA"/>
</dbReference>
<keyword evidence="3" id="KW-0131">Cell cycle</keyword>
<evidence type="ECO:0000256" key="2">
    <source>
        <dbReference type="ARBA" id="ARBA00023127"/>
    </source>
</evidence>
<dbReference type="SMART" id="SM00385">
    <property type="entry name" value="CYCLIN"/>
    <property type="match status" value="2"/>
</dbReference>
<dbReference type="SUPFAM" id="SSF47954">
    <property type="entry name" value="Cyclin-like"/>
    <property type="match status" value="2"/>
</dbReference>
<comment type="similarity">
    <text evidence="4">Belongs to the cyclin family.</text>
</comment>
<dbReference type="Proteomes" id="UP001608902">
    <property type="component" value="Unassembled WGS sequence"/>
</dbReference>
<dbReference type="SMART" id="SM01332">
    <property type="entry name" value="Cyclin_C"/>
    <property type="match status" value="1"/>
</dbReference>
<evidence type="ECO:0000259" key="5">
    <source>
        <dbReference type="SMART" id="SM00385"/>
    </source>
</evidence>
<dbReference type="Gene3D" id="1.10.472.10">
    <property type="entry name" value="Cyclin-like"/>
    <property type="match status" value="2"/>
</dbReference>
<dbReference type="InterPro" id="IPR013763">
    <property type="entry name" value="Cyclin-like_dom"/>
</dbReference>
<dbReference type="InterPro" id="IPR004367">
    <property type="entry name" value="Cyclin_C-dom"/>
</dbReference>
<dbReference type="InterPro" id="IPR046965">
    <property type="entry name" value="Cyclin_A/B-like"/>
</dbReference>
<dbReference type="PIRSF" id="PIRSF001771">
    <property type="entry name" value="Cyclin_A_B_D_E"/>
    <property type="match status" value="1"/>
</dbReference>
<dbReference type="AlphaFoldDB" id="A0ABD6EF84"/>
<dbReference type="InterPro" id="IPR039361">
    <property type="entry name" value="Cyclin"/>
</dbReference>
<feature type="domain" description="Cyclin-like" evidence="5">
    <location>
        <begin position="275"/>
        <end position="356"/>
    </location>
</feature>
<comment type="caution">
    <text evidence="7">The sequence shown here is derived from an EMBL/GenBank/DDBJ whole genome shotgun (WGS) entry which is preliminary data.</text>
</comment>
<dbReference type="InterPro" id="IPR006671">
    <property type="entry name" value="Cyclin_N"/>
</dbReference>
<evidence type="ECO:0000256" key="1">
    <source>
        <dbReference type="ARBA" id="ARBA00022618"/>
    </source>
</evidence>
<proteinExistence type="inferred from homology"/>
<gene>
    <name evidence="7" type="ORF">AB6A40_002785</name>
</gene>
<protein>
    <recommendedName>
        <fullName evidence="9">G2/mitotic-specific cyclin-B3</fullName>
    </recommendedName>
</protein>
<reference evidence="7 8" key="1">
    <citation type="submission" date="2024-08" db="EMBL/GenBank/DDBJ databases">
        <title>Gnathostoma spinigerum genome.</title>
        <authorList>
            <person name="Gonzalez-Bertolin B."/>
            <person name="Monzon S."/>
            <person name="Zaballos A."/>
            <person name="Jimenez P."/>
            <person name="Dekumyoy P."/>
            <person name="Varona S."/>
            <person name="Cuesta I."/>
            <person name="Sumanam S."/>
            <person name="Adisakwattana P."/>
            <person name="Gasser R.B."/>
            <person name="Hernandez-Gonzalez A."/>
            <person name="Young N.D."/>
            <person name="Perteguer M.J."/>
        </authorList>
    </citation>
    <scope>NUCLEOTIDE SEQUENCE [LARGE SCALE GENOMIC DNA]</scope>
    <source>
        <strain evidence="7">AL3</strain>
        <tissue evidence="7">Liver</tissue>
    </source>
</reference>
<dbReference type="Pfam" id="PF02984">
    <property type="entry name" value="Cyclin_C"/>
    <property type="match status" value="1"/>
</dbReference>
<sequence>MMLRSRNTNIEKNPPKKSEIPMLKRHANENNLAKEQSKRKRTGLTDLSNAISNNLLIDSSKKSNVSKDSRLNKELPTLQEAVGGDENLPVSHSSPKVHPTLLEQATVVVQSMDVITLEKSLNEYDYDAEMAADCFAVPEYAFDIFRYYLSREPKFAVDDYIPRQKFITKEMRALLIDWMVEVQENFELNHETLYLAVKLTDLYLSTAADVPRDRLQLIASTAILISSKFDERSPPLIDDFLYICEDSFDREVVINMEQEMLKAVGFDLGSPLSYRYLRRYAKVTKTDMATLTLARYILETSLMFYEYIRISDSLLGAAAFMLALRMKGIEEWNDVLIKYSSYRHEDVEPLMWSLNHMMKMRPQLYPRLRTVYNKYSHEIFFHSAAVPLLKDKFASKAPVGPPEEITLMAKKK</sequence>
<evidence type="ECO:0000259" key="6">
    <source>
        <dbReference type="SMART" id="SM01332"/>
    </source>
</evidence>